<dbReference type="SUPFAM" id="SSF53756">
    <property type="entry name" value="UDP-Glycosyltransferase/glycogen phosphorylase"/>
    <property type="match status" value="1"/>
</dbReference>
<dbReference type="EMBL" id="JBHRYA010000007">
    <property type="protein sequence ID" value="MFC3716454.1"/>
    <property type="molecule type" value="Genomic_DNA"/>
</dbReference>
<evidence type="ECO:0000313" key="2">
    <source>
        <dbReference type="Proteomes" id="UP001595705"/>
    </source>
</evidence>
<comment type="caution">
    <text evidence="1">The sequence shown here is derived from an EMBL/GenBank/DDBJ whole genome shotgun (WGS) entry which is preliminary data.</text>
</comment>
<dbReference type="Proteomes" id="UP001595705">
    <property type="component" value="Unassembled WGS sequence"/>
</dbReference>
<reference evidence="2" key="1">
    <citation type="journal article" date="2019" name="Int. J. Syst. Evol. Microbiol.">
        <title>The Global Catalogue of Microorganisms (GCM) 10K type strain sequencing project: providing services to taxonomists for standard genome sequencing and annotation.</title>
        <authorList>
            <consortium name="The Broad Institute Genomics Platform"/>
            <consortium name="The Broad Institute Genome Sequencing Center for Infectious Disease"/>
            <person name="Wu L."/>
            <person name="Ma J."/>
        </authorList>
    </citation>
    <scope>NUCLEOTIDE SEQUENCE [LARGE SCALE GENOMIC DNA]</scope>
    <source>
        <strain evidence="2">KCTC 42441</strain>
    </source>
</reference>
<keyword evidence="2" id="KW-1185">Reference proteome</keyword>
<name>A0ABV7XMR1_9GAMM</name>
<sequence>MRPFPVSDPPVTFFMDVPTPEIDAWRRLRPDETPQRLVLGEHYWIALTFARLRAAGMAVHLDNRLPASGAVLFYAGDKRAAWRQAQASGSRALLVAVRSDRNPVGFADVEIVQNAASADGHRSLHVPHWPQPGLVPRDPVRGDRPRTLLFPGTPQNLHSGFGDARWRQFLDARGLAFRCHGAGDGAQRAWPDWHDVDLLLAVRASGSRLVRNKPGWKLFNAWLAGVPAILGPESGYRELRQGPLDYLEVDGPEHAMAAIDRLLDEPALYQAMADNGLARGQAFSTEATLSRWRLLVDDELVPRAAAQLFRPAQAWKRGAREAGVRLRRVLSGAA</sequence>
<gene>
    <name evidence="1" type="ORF">ACFONC_09835</name>
</gene>
<dbReference type="RefSeq" id="WP_386743616.1">
    <property type="nucleotide sequence ID" value="NZ_JBHRYA010000007.1"/>
</dbReference>
<dbReference type="GO" id="GO:0016757">
    <property type="term" value="F:glycosyltransferase activity"/>
    <property type="evidence" value="ECO:0007669"/>
    <property type="project" value="UniProtKB-KW"/>
</dbReference>
<dbReference type="EC" id="2.4.-.-" evidence="1"/>
<protein>
    <submittedName>
        <fullName evidence="1">Glycosyltransferase</fullName>
        <ecNumber evidence="1">2.4.-.-</ecNumber>
    </submittedName>
</protein>
<keyword evidence="1" id="KW-0808">Transferase</keyword>
<proteinExistence type="predicted"/>
<organism evidence="1 2">
    <name type="scientific">Luteimonas soli</name>
    <dbReference type="NCBI Taxonomy" id="1648966"/>
    <lineage>
        <taxon>Bacteria</taxon>
        <taxon>Pseudomonadati</taxon>
        <taxon>Pseudomonadota</taxon>
        <taxon>Gammaproteobacteria</taxon>
        <taxon>Lysobacterales</taxon>
        <taxon>Lysobacteraceae</taxon>
        <taxon>Luteimonas</taxon>
    </lineage>
</organism>
<accession>A0ABV7XMR1</accession>
<evidence type="ECO:0000313" key="1">
    <source>
        <dbReference type="EMBL" id="MFC3716454.1"/>
    </source>
</evidence>
<keyword evidence="1" id="KW-0328">Glycosyltransferase</keyword>